<dbReference type="eggNOG" id="ENOG5032YDY">
    <property type="taxonomic scope" value="Bacteria"/>
</dbReference>
<name>Q5FN64_GLUOX</name>
<dbReference type="AlphaFoldDB" id="Q5FN64"/>
<evidence type="ECO:0000313" key="2">
    <source>
        <dbReference type="Proteomes" id="UP000006375"/>
    </source>
</evidence>
<dbReference type="Proteomes" id="UP000006375">
    <property type="component" value="Chromosome"/>
</dbReference>
<dbReference type="RefSeq" id="WP_011253951.1">
    <property type="nucleotide sequence ID" value="NC_006677.1"/>
</dbReference>
<keyword evidence="2" id="KW-1185">Reference proteome</keyword>
<organism evidence="1 2">
    <name type="scientific">Gluconobacter oxydans (strain 621H)</name>
    <name type="common">Gluconobacter suboxydans</name>
    <dbReference type="NCBI Taxonomy" id="290633"/>
    <lineage>
        <taxon>Bacteria</taxon>
        <taxon>Pseudomonadati</taxon>
        <taxon>Pseudomonadota</taxon>
        <taxon>Alphaproteobacteria</taxon>
        <taxon>Acetobacterales</taxon>
        <taxon>Acetobacteraceae</taxon>
        <taxon>Gluconobacter</taxon>
    </lineage>
</organism>
<protein>
    <submittedName>
        <fullName evidence="1">Uncharacterized protein</fullName>
    </submittedName>
</protein>
<accession>Q5FN64</accession>
<dbReference type="STRING" id="290633.GOX2452"/>
<reference evidence="1 2" key="1">
    <citation type="journal article" date="2005" name="Nat. Biotechnol.">
        <title>Complete genome sequence of the acetic acid bacterium Gluconobacter oxydans.</title>
        <authorList>
            <person name="Prust C."/>
            <person name="Hoffmeister M."/>
            <person name="Liesegang H."/>
            <person name="Wiezer A."/>
            <person name="Fricke W.F."/>
            <person name="Ehrenreich A."/>
            <person name="Gottschalk G."/>
            <person name="Deppenmeier U."/>
        </authorList>
    </citation>
    <scope>NUCLEOTIDE SEQUENCE [LARGE SCALE GENOMIC DNA]</scope>
    <source>
        <strain evidence="1 2">621H</strain>
    </source>
</reference>
<dbReference type="HOGENOM" id="CLU_127042_0_0_5"/>
<evidence type="ECO:0000313" key="1">
    <source>
        <dbReference type="EMBL" id="AAW62183.1"/>
    </source>
</evidence>
<proteinExistence type="predicted"/>
<dbReference type="EMBL" id="CP000009">
    <property type="protein sequence ID" value="AAW62183.1"/>
    <property type="molecule type" value="Genomic_DNA"/>
</dbReference>
<gene>
    <name evidence="1" type="ordered locus">GOX2452</name>
</gene>
<dbReference type="KEGG" id="gox:GOX2452"/>
<sequence length="143" mass="15973">MSGCVNPNPPVAAPDYDQTPLTADELVMCRKYMGYPALGGINSGEQSWRFFQQYGFNEWRFQNMAPGELAQIRQALGRCIALEEDIFGVRGNLDTDKAAVWTHNANETRDRVSLYNYFRQQLCGFFGIPPGPGMRGNSSAIVI</sequence>